<dbReference type="Gene3D" id="1.25.40.10">
    <property type="entry name" value="Tetratricopeptide repeat domain"/>
    <property type="match status" value="1"/>
</dbReference>
<dbReference type="InterPro" id="IPR011990">
    <property type="entry name" value="TPR-like_helical_dom_sf"/>
</dbReference>
<dbReference type="PANTHER" id="PTHR12975:SF6">
    <property type="entry name" value="TRAFFICKING PROTEIN PARTICLE COMPLEX SUBUNIT 8"/>
    <property type="match status" value="1"/>
</dbReference>
<evidence type="ECO:0000259" key="2">
    <source>
        <dbReference type="Pfam" id="PF24544"/>
    </source>
</evidence>
<protein>
    <recommendedName>
        <fullName evidence="6">Trafficking protein particle complex subunit 8</fullName>
    </recommendedName>
</protein>
<gene>
    <name evidence="4" type="ORF">PIB30_037742</name>
</gene>
<accession>A0ABU6SDZ0</accession>
<dbReference type="Pfam" id="PF24542">
    <property type="entry name" value="Ig_TPPC8_C"/>
    <property type="match status" value="1"/>
</dbReference>
<feature type="domain" description="TPPC8 C-terminal Ig-like" evidence="1">
    <location>
        <begin position="876"/>
        <end position="999"/>
    </location>
</feature>
<name>A0ABU6SDZ0_9FABA</name>
<dbReference type="Pfam" id="PF24544">
    <property type="entry name" value="Ig_TPPC8_2nd"/>
    <property type="match status" value="1"/>
</dbReference>
<sequence length="1037" mass="116048">MRSTFGISDCSLLCINSSVDAPINHQMNPWASHMSDASLSQGLGRFLNIDDINEIKNLMHNLSSKHIIPSMEQKIRELNQQVSATRKGFKNQIKNLWWRKGKEDGADSPNGPMYNYSSIESQIRVLGDYAFMLRDYELALSNYRLISTDYKIDKAWRRYAGVQEMMGLTYFMLDQSRKEAEYCMENAFSTYAKLGSLGPLNATRCGLWWIEMLKARDQYKEAATVYFRICGEYKMCDQIKHAIRTYRNALSVFKGSTWSYIIDHVHFHIGQWYASLGMYDVAVKHMMEILACSHQSKATQELFLGDFLQTVEVSVSGSLLSRADSRNYVSSYVVYGESLWGACFMFLYHGFLISMSVNTREALWNSLEEEMLPSFSAAKSNWLELQSKLISKKNSQSNVCVAGEAVKVNIEFKNPLQISIPVSGVALICKHSGSTDEARPAENQSNMETDNEIDHFRSMSSENTSFSVSEVDFSLGAGETTMVQLSVTPSVEGTLSILGVRWKLSGAIIGFHDFESSHPKKNIVKGRRKTNYSPNDMFKFMVIKSIPKLQGSVSHLPGKAYAGDLRQLVLELSNPSDFPVKNLKMKISHPRFLTIGNPEHINSEFPACLTKKIDSVNNDAQANPGIMSDTVFMFPEDTSIQGENPFLWPLWFRAAFPGDISLCMSIYYEIGDLSSVIRYRTLRLHYNVQVLPSLDVSFQISPSRMRMQEFLVRLDVVNKTSSESFQVCQLSSVGKHWEVSLLQPPDTTFPSQSLMAGQAISCFFTLQNSRLLTSEANESAMHVRSDLSLVPQSSDNLVFNINSAPLINFHHFERLQQEFPNEDQGDLNTVDFVLISRSLKSDNNRGLSDPPCVMTHHACHFSTTSTGPISWLVDGPQTLQHDFSASFCEINLKMHLYNSSGATAIVCIDTLDSAGSGGVVQSATLDIQAGWHDVTPVSELKVTSNAVETKPKKALSPDSVSPYIWSGSSSTSLCLEPMSSVETPLQICVFSPGTYDLSSYFLSWKLSSKGHGDGDETIQQSGKCQGYKYYITVLQSS</sequence>
<dbReference type="InterPro" id="IPR057651">
    <property type="entry name" value="Ig_TPPC8_C"/>
</dbReference>
<evidence type="ECO:0008006" key="6">
    <source>
        <dbReference type="Google" id="ProtNLM"/>
    </source>
</evidence>
<evidence type="ECO:0000313" key="5">
    <source>
        <dbReference type="Proteomes" id="UP001341840"/>
    </source>
</evidence>
<evidence type="ECO:0000313" key="4">
    <source>
        <dbReference type="EMBL" id="MED6134529.1"/>
    </source>
</evidence>
<evidence type="ECO:0000259" key="3">
    <source>
        <dbReference type="Pfam" id="PF24545"/>
    </source>
</evidence>
<dbReference type="InterPro" id="IPR058538">
    <property type="entry name" value="Ig_TPPC8_2nd"/>
</dbReference>
<dbReference type="EMBL" id="JASCZI010060606">
    <property type="protein sequence ID" value="MED6134529.1"/>
    <property type="molecule type" value="Genomic_DNA"/>
</dbReference>
<comment type="caution">
    <text evidence="4">The sequence shown here is derived from an EMBL/GenBank/DDBJ whole genome shotgun (WGS) entry which is preliminary data.</text>
</comment>
<dbReference type="InterPro" id="IPR058541">
    <property type="entry name" value="Ig_TPPC8_1st"/>
</dbReference>
<dbReference type="SUPFAM" id="SSF48452">
    <property type="entry name" value="TPR-like"/>
    <property type="match status" value="1"/>
</dbReference>
<reference evidence="4 5" key="1">
    <citation type="journal article" date="2023" name="Plants (Basel)">
        <title>Bridging the Gap: Combining Genomics and Transcriptomics Approaches to Understand Stylosanthes scabra, an Orphan Legume from the Brazilian Caatinga.</title>
        <authorList>
            <person name="Ferreira-Neto J.R.C."/>
            <person name="da Silva M.D."/>
            <person name="Binneck E."/>
            <person name="de Melo N.F."/>
            <person name="da Silva R.H."/>
            <person name="de Melo A.L.T.M."/>
            <person name="Pandolfi V."/>
            <person name="Bustamante F.O."/>
            <person name="Brasileiro-Vidal A.C."/>
            <person name="Benko-Iseppon A.M."/>
        </authorList>
    </citation>
    <scope>NUCLEOTIDE SEQUENCE [LARGE SCALE GENOMIC DNA]</scope>
    <source>
        <tissue evidence="4">Leaves</tissue>
    </source>
</reference>
<feature type="domain" description="TPPC8 first Ig-like" evidence="3">
    <location>
        <begin position="360"/>
        <end position="528"/>
    </location>
</feature>
<dbReference type="InterPro" id="IPR024420">
    <property type="entry name" value="TRAPP_III_complex_Trs85"/>
</dbReference>
<dbReference type="Proteomes" id="UP001341840">
    <property type="component" value="Unassembled WGS sequence"/>
</dbReference>
<feature type="domain" description="TPPC8 second Ig-like" evidence="2">
    <location>
        <begin position="563"/>
        <end position="682"/>
    </location>
</feature>
<evidence type="ECO:0000259" key="1">
    <source>
        <dbReference type="Pfam" id="PF24542"/>
    </source>
</evidence>
<dbReference type="PANTHER" id="PTHR12975">
    <property type="entry name" value="TRANSPORT PROTEIN TRAPP"/>
    <property type="match status" value="1"/>
</dbReference>
<proteinExistence type="predicted"/>
<keyword evidence="5" id="KW-1185">Reference proteome</keyword>
<dbReference type="Pfam" id="PF12739">
    <property type="entry name" value="TRAPPC-Trs85"/>
    <property type="match status" value="1"/>
</dbReference>
<organism evidence="4 5">
    <name type="scientific">Stylosanthes scabra</name>
    <dbReference type="NCBI Taxonomy" id="79078"/>
    <lineage>
        <taxon>Eukaryota</taxon>
        <taxon>Viridiplantae</taxon>
        <taxon>Streptophyta</taxon>
        <taxon>Embryophyta</taxon>
        <taxon>Tracheophyta</taxon>
        <taxon>Spermatophyta</taxon>
        <taxon>Magnoliopsida</taxon>
        <taxon>eudicotyledons</taxon>
        <taxon>Gunneridae</taxon>
        <taxon>Pentapetalae</taxon>
        <taxon>rosids</taxon>
        <taxon>fabids</taxon>
        <taxon>Fabales</taxon>
        <taxon>Fabaceae</taxon>
        <taxon>Papilionoideae</taxon>
        <taxon>50 kb inversion clade</taxon>
        <taxon>dalbergioids sensu lato</taxon>
        <taxon>Dalbergieae</taxon>
        <taxon>Pterocarpus clade</taxon>
        <taxon>Stylosanthes</taxon>
    </lineage>
</organism>
<dbReference type="Pfam" id="PF24545">
    <property type="entry name" value="Ig_TPPC8_1st"/>
    <property type="match status" value="1"/>
</dbReference>